<keyword evidence="2" id="KW-1185">Reference proteome</keyword>
<evidence type="ECO:0000313" key="2">
    <source>
        <dbReference type="Proteomes" id="UP000094578"/>
    </source>
</evidence>
<accession>A0A1E3L8L8</accession>
<comment type="caution">
    <text evidence="1">The sequence shown here is derived from an EMBL/GenBank/DDBJ whole genome shotgun (WGS) entry which is preliminary data.</text>
</comment>
<dbReference type="EMBL" id="MDER01000027">
    <property type="protein sequence ID" value="ODP29931.1"/>
    <property type="molecule type" value="Genomic_DNA"/>
</dbReference>
<dbReference type="Proteomes" id="UP000094578">
    <property type="component" value="Unassembled WGS sequence"/>
</dbReference>
<dbReference type="AlphaFoldDB" id="A0A1E3L8L8"/>
<proteinExistence type="predicted"/>
<dbReference type="STRING" id="1886670.PTI45_00706"/>
<dbReference type="Gene3D" id="2.60.120.260">
    <property type="entry name" value="Galactose-binding domain-like"/>
    <property type="match status" value="1"/>
</dbReference>
<dbReference type="RefSeq" id="WP_069326165.1">
    <property type="nucleotide sequence ID" value="NZ_MDER01000027.1"/>
</dbReference>
<reference evidence="1 2" key="1">
    <citation type="submission" date="2016-08" db="EMBL/GenBank/DDBJ databases">
        <title>Genome sequencing of Paenibacillus sp. TI45-13ar, isolated from Korean traditional nuruk.</title>
        <authorList>
            <person name="Kim S.-J."/>
        </authorList>
    </citation>
    <scope>NUCLEOTIDE SEQUENCE [LARGE SCALE GENOMIC DNA]</scope>
    <source>
        <strain evidence="1 2">TI45-13ar</strain>
    </source>
</reference>
<organism evidence="1 2">
    <name type="scientific">Paenibacillus nuruki</name>
    <dbReference type="NCBI Taxonomy" id="1886670"/>
    <lineage>
        <taxon>Bacteria</taxon>
        <taxon>Bacillati</taxon>
        <taxon>Bacillota</taxon>
        <taxon>Bacilli</taxon>
        <taxon>Bacillales</taxon>
        <taxon>Paenibacillaceae</taxon>
        <taxon>Paenibacillus</taxon>
    </lineage>
</organism>
<gene>
    <name evidence="1" type="ORF">PTI45_00706</name>
</gene>
<evidence type="ECO:0000313" key="1">
    <source>
        <dbReference type="EMBL" id="ODP29931.1"/>
    </source>
</evidence>
<name>A0A1E3L8L8_9BACL</name>
<sequence>MDYQAKTDWSYNDTVTEQDMNRIEAGLGDLHERLDVDSYEQLTLKPGLQIINAKKNSPFQLTGLKGRTLLNLSGSDWTPTKNITRFINYQSTLSIDNNKSVTSGNALKITAAVANSIADGFGKNAVNLISGKKYIALGHFYNETGQSMKLVIQNTAIESPVTTSKNKWEFVYVSFAAGGNVSNAYPIARLTASAVGNAGYADALRLYEISDTEYAALSTMTSEQIAATYPYVDSLSPVCNPYMIAYGENLLPTLQEWTNTEGTPSINNRYSVDVSSTNKMIHNSVAVVPGATYTLSAVSSASTGRIFVYNTNGAVALADSTGSGSISVTFKVPVGVNVVEVRLLGTGTTPVNLSNVMLNVGSTAKSFKPREDTMLALQTDLYANPVTGTNADEVFERDGQYFRLAKWRKISLDDNLPWELFTSLNGMKIVKVDASTFNATLDDTSSYFAVKHDGSILDYKTSSDRKDQIQLNNATEGKRLFVSISSIDSGWGDNYTPTSNEIKAYFLGYKMFDVSLNSGDGTSMYNGSNETNKRWTPLDSFNGNRYFGSITSVPIETPNSSNTQVYTKNREITSYQLVYQLSTPNIIPVVSEGNIRLFQGNNQIEVGSGIIVREAVKPELGKIGINADRAGYNINNPSSSTSSLTKNKIDHFITIYKNNKKDQWTYYDKNLTAAGAIAQKEYIEYDQTASYSVTYIMLNKLPYTSFTGKLSLNENTLLNKLLKTESEIDTRLSVIENKKSNIEESLIWVNPTMLNGWANISGRSPLAYSIKGDIVRIRGEIRSGSIGTSVFVLPTLMRPQANASEYIVYSYGKSGIVGASIVIFSDGRFVVQNGSSEQISLGNIEFSL</sequence>
<protein>
    <submittedName>
        <fullName evidence="1">Uncharacterized protein</fullName>
    </submittedName>
</protein>